<dbReference type="EMBL" id="JAERQG010000003">
    <property type="protein sequence ID" value="MBL0766105.1"/>
    <property type="molecule type" value="Genomic_DNA"/>
</dbReference>
<keyword evidence="2" id="KW-1185">Reference proteome</keyword>
<comment type="caution">
    <text evidence="1">The sequence shown here is derived from an EMBL/GenBank/DDBJ whole genome shotgun (WGS) entry which is preliminary data.</text>
</comment>
<proteinExistence type="predicted"/>
<name>A0A937A9I5_9BACT</name>
<protein>
    <recommendedName>
        <fullName evidence="3">Transporter</fullName>
    </recommendedName>
</protein>
<dbReference type="RefSeq" id="WP_201921983.1">
    <property type="nucleotide sequence ID" value="NZ_JAERQG010000003.1"/>
</dbReference>
<evidence type="ECO:0000313" key="2">
    <source>
        <dbReference type="Proteomes" id="UP000642920"/>
    </source>
</evidence>
<organism evidence="1 2">
    <name type="scientific">Marivirga atlantica</name>
    <dbReference type="NCBI Taxonomy" id="1548457"/>
    <lineage>
        <taxon>Bacteria</taxon>
        <taxon>Pseudomonadati</taxon>
        <taxon>Bacteroidota</taxon>
        <taxon>Cytophagia</taxon>
        <taxon>Cytophagales</taxon>
        <taxon>Marivirgaceae</taxon>
        <taxon>Marivirga</taxon>
    </lineage>
</organism>
<evidence type="ECO:0000313" key="1">
    <source>
        <dbReference type="EMBL" id="MBL0766105.1"/>
    </source>
</evidence>
<accession>A0A937A9I5</accession>
<dbReference type="AlphaFoldDB" id="A0A937A9I5"/>
<dbReference type="Proteomes" id="UP000642920">
    <property type="component" value="Unassembled WGS sequence"/>
</dbReference>
<evidence type="ECO:0008006" key="3">
    <source>
        <dbReference type="Google" id="ProtNLM"/>
    </source>
</evidence>
<reference evidence="1" key="1">
    <citation type="submission" date="2021-01" db="EMBL/GenBank/DDBJ databases">
        <title>Marivirga sp. nov., isolated from intertidal surface sediments.</title>
        <authorList>
            <person name="Zhang M."/>
        </authorList>
    </citation>
    <scope>NUCLEOTIDE SEQUENCE</scope>
    <source>
        <strain evidence="1">SM1354</strain>
    </source>
</reference>
<dbReference type="PROSITE" id="PS51257">
    <property type="entry name" value="PROKAR_LIPOPROTEIN"/>
    <property type="match status" value="1"/>
</dbReference>
<gene>
    <name evidence="1" type="ORF">JKP34_12635</name>
</gene>
<sequence length="316" mass="35554">MIRSTLVVILFLIISVNQLLGQGCSDAGFCTMGAMRPDQEFNKNIPLRLRSISLNLYEGQALTSPSIKAAILDFGIVAFNNIDLQFKVPYMSVSGNFGNTSGIGDLSFAATKSIKSTPRYDWLGTVGFKIPTGNSDLKQEEHDVVLPMYYQVTLGTYDLILGTSFLTRDWMFSFGYQQPLIHQNENTFQADPNQWSWYEGGMNYVREHAEAVDLKRGTDIMFRVERNFRLSRLNFNLGLLPIYRITKDQGRNSNGEYEKLDGTTGLAMSGLAGAGYNFNVYSSISLIAGFKITDRDYNPDGLTRKHVINFAYTYNF</sequence>